<comment type="similarity">
    <text evidence="1">Belongs to the iron-containing alcohol dehydrogenase family.</text>
</comment>
<dbReference type="GO" id="GO:0004022">
    <property type="term" value="F:alcohol dehydrogenase (NAD+) activity"/>
    <property type="evidence" value="ECO:0007669"/>
    <property type="project" value="TreeGrafter"/>
</dbReference>
<dbReference type="PROSITE" id="PS00913">
    <property type="entry name" value="ADH_IRON_1"/>
    <property type="match status" value="1"/>
</dbReference>
<dbReference type="InterPro" id="IPR001670">
    <property type="entry name" value="ADH_Fe/GldA"/>
</dbReference>
<protein>
    <submittedName>
        <fullName evidence="6">Uncharacterized protein</fullName>
    </submittedName>
</protein>
<keyword evidence="3" id="KW-0520">NAD</keyword>
<dbReference type="InterPro" id="IPR039697">
    <property type="entry name" value="Alcohol_dehydrogenase_Fe"/>
</dbReference>
<comment type="caution">
    <text evidence="6">The sequence shown here is derived from an EMBL/GenBank/DDBJ whole genome shotgun (WGS) entry which is preliminary data.</text>
</comment>
<dbReference type="Pfam" id="PF25137">
    <property type="entry name" value="ADH_Fe_C"/>
    <property type="match status" value="1"/>
</dbReference>
<dbReference type="FunFam" id="3.40.50.1970:FF:000003">
    <property type="entry name" value="Alcohol dehydrogenase, iron-containing"/>
    <property type="match status" value="1"/>
</dbReference>
<dbReference type="Gene3D" id="3.40.50.1970">
    <property type="match status" value="1"/>
</dbReference>
<dbReference type="GO" id="GO:0046872">
    <property type="term" value="F:metal ion binding"/>
    <property type="evidence" value="ECO:0007669"/>
    <property type="project" value="InterPro"/>
</dbReference>
<evidence type="ECO:0000256" key="3">
    <source>
        <dbReference type="ARBA" id="ARBA00023027"/>
    </source>
</evidence>
<dbReference type="CDD" id="cd08551">
    <property type="entry name" value="Fe-ADH"/>
    <property type="match status" value="1"/>
</dbReference>
<dbReference type="Pfam" id="PF00465">
    <property type="entry name" value="Fe-ADH"/>
    <property type="match status" value="1"/>
</dbReference>
<organism evidence="6">
    <name type="scientific">marine sediment metagenome</name>
    <dbReference type="NCBI Taxonomy" id="412755"/>
    <lineage>
        <taxon>unclassified sequences</taxon>
        <taxon>metagenomes</taxon>
        <taxon>ecological metagenomes</taxon>
    </lineage>
</organism>
<dbReference type="PANTHER" id="PTHR11496">
    <property type="entry name" value="ALCOHOL DEHYDROGENASE"/>
    <property type="match status" value="1"/>
</dbReference>
<dbReference type="InterPro" id="IPR018211">
    <property type="entry name" value="ADH_Fe_CS"/>
</dbReference>
<evidence type="ECO:0000259" key="5">
    <source>
        <dbReference type="Pfam" id="PF25137"/>
    </source>
</evidence>
<name>X0XEM1_9ZZZZ</name>
<evidence type="ECO:0000256" key="1">
    <source>
        <dbReference type="ARBA" id="ARBA00007358"/>
    </source>
</evidence>
<evidence type="ECO:0000313" key="6">
    <source>
        <dbReference type="EMBL" id="GAG33857.1"/>
    </source>
</evidence>
<accession>X0XEM1</accession>
<dbReference type="EMBL" id="BARS01049517">
    <property type="protein sequence ID" value="GAG33857.1"/>
    <property type="molecule type" value="Genomic_DNA"/>
</dbReference>
<dbReference type="AlphaFoldDB" id="X0XEM1"/>
<feature type="non-terminal residue" evidence="6">
    <location>
        <position position="237"/>
    </location>
</feature>
<gene>
    <name evidence="6" type="ORF">S01H1_74062</name>
</gene>
<evidence type="ECO:0000259" key="4">
    <source>
        <dbReference type="Pfam" id="PF00465"/>
    </source>
</evidence>
<dbReference type="InterPro" id="IPR056798">
    <property type="entry name" value="ADH_Fe_C"/>
</dbReference>
<sequence>MGDIAMAFTKFAMNTRVLMGENVCEQIGAQADLLGSRKILLVTDEGLLKAGVVDRVLKHIDKKKFKLTIFSEVRPDPSVKVVDKGASLAKEKKVDLVISVGGGSPIDAGKGIAVVATNGGSSADYEGLDKYTKPPLPLFAIPTTCGTGSEVTFGAVLTNADTNYKFILYGYNCAPQVAFLDPMLLLGIPQKVMVPTGMDALTHAVESYISKGATPQSRPLALEAIHLISKNFVRAAE</sequence>
<reference evidence="6" key="1">
    <citation type="journal article" date="2014" name="Front. Microbiol.">
        <title>High frequency of phylogenetically diverse reductive dehalogenase-homologous genes in deep subseafloor sedimentary metagenomes.</title>
        <authorList>
            <person name="Kawai M."/>
            <person name="Futagami T."/>
            <person name="Toyoda A."/>
            <person name="Takaki Y."/>
            <person name="Nishi S."/>
            <person name="Hori S."/>
            <person name="Arai W."/>
            <person name="Tsubouchi T."/>
            <person name="Morono Y."/>
            <person name="Uchiyama I."/>
            <person name="Ito T."/>
            <person name="Fujiyama A."/>
            <person name="Inagaki F."/>
            <person name="Takami H."/>
        </authorList>
    </citation>
    <scope>NUCLEOTIDE SEQUENCE</scope>
    <source>
        <strain evidence="6">Expedition CK06-06</strain>
    </source>
</reference>
<feature type="domain" description="Fe-containing alcohol dehydrogenase-like C-terminal" evidence="5">
    <location>
        <begin position="194"/>
        <end position="235"/>
    </location>
</feature>
<feature type="domain" description="Alcohol dehydrogenase iron-type/glycerol dehydrogenase GldA" evidence="4">
    <location>
        <begin position="15"/>
        <end position="182"/>
    </location>
</feature>
<dbReference type="SUPFAM" id="SSF56796">
    <property type="entry name" value="Dehydroquinate synthase-like"/>
    <property type="match status" value="1"/>
</dbReference>
<dbReference type="PANTHER" id="PTHR11496:SF102">
    <property type="entry name" value="ALCOHOL DEHYDROGENASE 4"/>
    <property type="match status" value="1"/>
</dbReference>
<dbReference type="Gene3D" id="1.20.1090.10">
    <property type="entry name" value="Dehydroquinate synthase-like - alpha domain"/>
    <property type="match status" value="1"/>
</dbReference>
<evidence type="ECO:0000256" key="2">
    <source>
        <dbReference type="ARBA" id="ARBA00023002"/>
    </source>
</evidence>
<keyword evidence="2" id="KW-0560">Oxidoreductase</keyword>
<proteinExistence type="inferred from homology"/>